<name>A0ACC2PW50_9HYME</name>
<accession>A0ACC2PW50</accession>
<comment type="caution">
    <text evidence="1">The sequence shown here is derived from an EMBL/GenBank/DDBJ whole genome shotgun (WGS) entry which is preliminary data.</text>
</comment>
<keyword evidence="2" id="KW-1185">Reference proteome</keyword>
<sequence length="531" mass="59519">MEDRRPSIVDNILIGVPEKVKTDGIAKILLNSLAKSSDSIAQINTDTKEKVSFGELKYRSIRCALWLRKQGIGENDVICISTPNQANDSIPVLASLYIGATVTPWYHELPLATTEHFFSLTKPKVIFACKKSIDRLVQVAKNLGSDCKFVTYERFQEYTCLNDIIKEQSDEEVYSFEHNEPEDPSKQIAVIIFSSGTTGTPKGTMLPYHCLTNHRYEVAGISEGMHVLWYSALSWLTGFNFLIHCIEIGATRILHPTFDPAETYQVIKDFEVNFLFLAPIFLARMFEKNQNDVPSLQRVFTGGARSAAAVLERVRKNLLNVFVGNSYGMTEVGGAVAGQTTGCKKNDSVGYIYKNVCLKIVDPKNCKILGANKEGEICFKVDHMMIGYIDSPEETKKVIDSEGWVHSGDLGFYDETGELSVTDRMKEMIFYQNQRIPPSQIENILMQHPDVVSASVVPVPHRKDIERIFAFVKKSSAAKVTAEELMKLPVKFDENFRVTGGLVFVDDFPLNSSGKIDIQELKKRAIVHACE</sequence>
<dbReference type="Proteomes" id="UP001239111">
    <property type="component" value="Chromosome 1"/>
</dbReference>
<evidence type="ECO:0000313" key="2">
    <source>
        <dbReference type="Proteomes" id="UP001239111"/>
    </source>
</evidence>
<proteinExistence type="predicted"/>
<dbReference type="EMBL" id="CM056741">
    <property type="protein sequence ID" value="KAJ8687166.1"/>
    <property type="molecule type" value="Genomic_DNA"/>
</dbReference>
<gene>
    <name evidence="1" type="ORF">QAD02_022960</name>
</gene>
<evidence type="ECO:0000313" key="1">
    <source>
        <dbReference type="EMBL" id="KAJ8687166.1"/>
    </source>
</evidence>
<organism evidence="1 2">
    <name type="scientific">Eretmocerus hayati</name>
    <dbReference type="NCBI Taxonomy" id="131215"/>
    <lineage>
        <taxon>Eukaryota</taxon>
        <taxon>Metazoa</taxon>
        <taxon>Ecdysozoa</taxon>
        <taxon>Arthropoda</taxon>
        <taxon>Hexapoda</taxon>
        <taxon>Insecta</taxon>
        <taxon>Pterygota</taxon>
        <taxon>Neoptera</taxon>
        <taxon>Endopterygota</taxon>
        <taxon>Hymenoptera</taxon>
        <taxon>Apocrita</taxon>
        <taxon>Proctotrupomorpha</taxon>
        <taxon>Chalcidoidea</taxon>
        <taxon>Aphelinidae</taxon>
        <taxon>Aphelininae</taxon>
        <taxon>Eretmocerus</taxon>
    </lineage>
</organism>
<reference evidence="1" key="1">
    <citation type="submission" date="2023-04" db="EMBL/GenBank/DDBJ databases">
        <title>A chromosome-level genome assembly of the parasitoid wasp Eretmocerus hayati.</title>
        <authorList>
            <person name="Zhong Y."/>
            <person name="Liu S."/>
            <person name="Liu Y."/>
        </authorList>
    </citation>
    <scope>NUCLEOTIDE SEQUENCE</scope>
    <source>
        <strain evidence="1">ZJU_SS_LIU_2023</strain>
    </source>
</reference>
<protein>
    <submittedName>
        <fullName evidence="1">Uncharacterized protein</fullName>
    </submittedName>
</protein>